<dbReference type="Proteomes" id="UP001501638">
    <property type="component" value="Unassembled WGS sequence"/>
</dbReference>
<dbReference type="SUPFAM" id="SSF53474">
    <property type="entry name" value="alpha/beta-Hydrolases"/>
    <property type="match status" value="1"/>
</dbReference>
<evidence type="ECO:0000259" key="5">
    <source>
        <dbReference type="Pfam" id="PF00135"/>
    </source>
</evidence>
<dbReference type="Pfam" id="PF00135">
    <property type="entry name" value="COesterase"/>
    <property type="match status" value="1"/>
</dbReference>
<dbReference type="InterPro" id="IPR002018">
    <property type="entry name" value="CarbesteraseB"/>
</dbReference>
<organism evidence="6 7">
    <name type="scientific">Streptomyces macrosporus</name>
    <dbReference type="NCBI Taxonomy" id="44032"/>
    <lineage>
        <taxon>Bacteria</taxon>
        <taxon>Bacillati</taxon>
        <taxon>Actinomycetota</taxon>
        <taxon>Actinomycetes</taxon>
        <taxon>Kitasatosporales</taxon>
        <taxon>Streptomycetaceae</taxon>
        <taxon>Streptomyces</taxon>
    </lineage>
</organism>
<reference evidence="7" key="1">
    <citation type="journal article" date="2019" name="Int. J. Syst. Evol. Microbiol.">
        <title>The Global Catalogue of Microorganisms (GCM) 10K type strain sequencing project: providing services to taxonomists for standard genome sequencing and annotation.</title>
        <authorList>
            <consortium name="The Broad Institute Genomics Platform"/>
            <consortium name="The Broad Institute Genome Sequencing Center for Infectious Disease"/>
            <person name="Wu L."/>
            <person name="Ma J."/>
        </authorList>
    </citation>
    <scope>NUCLEOTIDE SEQUENCE [LARGE SCALE GENOMIC DNA]</scope>
    <source>
        <strain evidence="7">JCM 6305</strain>
    </source>
</reference>
<proteinExistence type="inferred from homology"/>
<gene>
    <name evidence="6" type="ORF">GCM10010405_30740</name>
</gene>
<evidence type="ECO:0000256" key="4">
    <source>
        <dbReference type="SAM" id="MobiDB-lite"/>
    </source>
</evidence>
<sequence length="517" mass="54685">MSELNTVEVETAHGKVSGLVSEDGARFLGIPYAAAPSGDLLFAAPVAPEPWLGVRAAHTFGPTAPKPPLGGRLGEITSDPDIAGNEWLNLNVWTPDPDASGLPVLVWIHGGGFTTGSSAVPSYDGATFARDGLVCVSFNYRLGVYGFGYLPDAPAPANRGLLDQIAALTWVRENIAHFGGDPDNVTVAGESAGAMSILALLSRDDGLFHKAIVQSGTAHLGQTPTDAGKVLKAVADELGVAATAQALANVDTKELLEAQNTVSAAISQSPDAVKYGPSTMASCGLSFVPVIDGDVLPRRPIDAITDGAGSSIPLLMGTTTEEFRLFIVTTALVGWNLPALYSKHLAAYSVPDGSWDEYKKGDTNAYPRKSASGVACALLSDRMFRIPTYRVAEARATAGTAPTHLYEFGWRSPVTPNDLQVKVGACHSVNLPFAWDTLALPDSKKLTGPNPPQTLATALHQAWADFAKTGQVSWASYNTSNRPVMIYAHNNSASTNQVVEDPRKSEREWWDDHPATN</sequence>
<feature type="compositionally biased region" description="Basic and acidic residues" evidence="4">
    <location>
        <begin position="500"/>
        <end position="517"/>
    </location>
</feature>
<dbReference type="InterPro" id="IPR050309">
    <property type="entry name" value="Type-B_Carboxylest/Lipase"/>
</dbReference>
<dbReference type="PANTHER" id="PTHR11559">
    <property type="entry name" value="CARBOXYLESTERASE"/>
    <property type="match status" value="1"/>
</dbReference>
<evidence type="ECO:0000256" key="2">
    <source>
        <dbReference type="ARBA" id="ARBA00022801"/>
    </source>
</evidence>
<evidence type="ECO:0000256" key="3">
    <source>
        <dbReference type="RuleBase" id="RU361235"/>
    </source>
</evidence>
<evidence type="ECO:0000313" key="6">
    <source>
        <dbReference type="EMBL" id="GAA2445175.1"/>
    </source>
</evidence>
<name>A0ABP5X837_9ACTN</name>
<dbReference type="EMBL" id="BAAASZ010000022">
    <property type="protein sequence ID" value="GAA2445175.1"/>
    <property type="molecule type" value="Genomic_DNA"/>
</dbReference>
<dbReference type="RefSeq" id="WP_344323106.1">
    <property type="nucleotide sequence ID" value="NZ_BAAASZ010000022.1"/>
</dbReference>
<comment type="caution">
    <text evidence="6">The sequence shown here is derived from an EMBL/GenBank/DDBJ whole genome shotgun (WGS) entry which is preliminary data.</text>
</comment>
<protein>
    <recommendedName>
        <fullName evidence="3">Carboxylic ester hydrolase</fullName>
        <ecNumber evidence="3">3.1.1.-</ecNumber>
    </recommendedName>
</protein>
<feature type="domain" description="Carboxylesterase type B" evidence="5">
    <location>
        <begin position="7"/>
        <end position="492"/>
    </location>
</feature>
<dbReference type="InterPro" id="IPR019826">
    <property type="entry name" value="Carboxylesterase_B_AS"/>
</dbReference>
<evidence type="ECO:0000313" key="7">
    <source>
        <dbReference type="Proteomes" id="UP001501638"/>
    </source>
</evidence>
<dbReference type="InterPro" id="IPR029058">
    <property type="entry name" value="AB_hydrolase_fold"/>
</dbReference>
<feature type="region of interest" description="Disordered" evidence="4">
    <location>
        <begin position="495"/>
        <end position="517"/>
    </location>
</feature>
<dbReference type="Gene3D" id="3.40.50.1820">
    <property type="entry name" value="alpha/beta hydrolase"/>
    <property type="match status" value="1"/>
</dbReference>
<dbReference type="PROSITE" id="PS00122">
    <property type="entry name" value="CARBOXYLESTERASE_B_1"/>
    <property type="match status" value="1"/>
</dbReference>
<accession>A0ABP5X837</accession>
<keyword evidence="7" id="KW-1185">Reference proteome</keyword>
<evidence type="ECO:0000256" key="1">
    <source>
        <dbReference type="ARBA" id="ARBA00005964"/>
    </source>
</evidence>
<keyword evidence="2 3" id="KW-0378">Hydrolase</keyword>
<comment type="similarity">
    <text evidence="1 3">Belongs to the type-B carboxylesterase/lipase family.</text>
</comment>
<dbReference type="EC" id="3.1.1.-" evidence="3"/>